<dbReference type="Gramene" id="TRITD6Av1G219010.1">
    <property type="protein sequence ID" value="TRITD6Av1G219010.1"/>
    <property type="gene ID" value="TRITD6Av1G219010"/>
</dbReference>
<dbReference type="EMBL" id="LT934121">
    <property type="protein sequence ID" value="VAI51403.1"/>
    <property type="molecule type" value="Genomic_DNA"/>
</dbReference>
<dbReference type="PANTHER" id="PTHR31621:SF71">
    <property type="entry name" value="DUF679 DOMAIN-CONTAINING PROTEIN"/>
    <property type="match status" value="1"/>
</dbReference>
<evidence type="ECO:0000256" key="1">
    <source>
        <dbReference type="ARBA" id="ARBA00004141"/>
    </source>
</evidence>
<dbReference type="GO" id="GO:0005737">
    <property type="term" value="C:cytoplasm"/>
    <property type="evidence" value="ECO:0007669"/>
    <property type="project" value="UniProtKB-ARBA"/>
</dbReference>
<feature type="transmembrane region" description="Helical" evidence="6">
    <location>
        <begin position="148"/>
        <end position="165"/>
    </location>
</feature>
<evidence type="ECO:0000256" key="2">
    <source>
        <dbReference type="ARBA" id="ARBA00008707"/>
    </source>
</evidence>
<dbReference type="AlphaFoldDB" id="A0A9R0YAS4"/>
<name>A0A9R0YAS4_TRITD</name>
<evidence type="ECO:0000256" key="5">
    <source>
        <dbReference type="ARBA" id="ARBA00023136"/>
    </source>
</evidence>
<keyword evidence="3 6" id="KW-0812">Transmembrane</keyword>
<sequence length="240" mass="26232">MTSSSSPSSTTIQIHPLTTEEITTATTAAPMPSTGPTPPATVMSSVANLAQLLPTGTVLAYQALSPSFTNHGKCETSNQWLTGVLVVVLAMLCLFFSFTDSVVGRRDGKLYYGFATLHGFNVFNFSSEEERQEWNDLDQFRRLRLRPLDFVHAFFAAVVFLTVAFSDVGLQNCFFQDAGRNTEELLKNLPMGMAFLSSFVFIIFPTKRKGIGFSDTAPPQKESHAQSDLTTPLLAGIEVA</sequence>
<comment type="similarity">
    <text evidence="2">Belongs to the plant DMP1 protein family.</text>
</comment>
<dbReference type="GO" id="GO:0010256">
    <property type="term" value="P:endomembrane system organization"/>
    <property type="evidence" value="ECO:0007669"/>
    <property type="project" value="TreeGrafter"/>
</dbReference>
<dbReference type="Pfam" id="PF05078">
    <property type="entry name" value="DUF679"/>
    <property type="match status" value="1"/>
</dbReference>
<reference evidence="7 8" key="1">
    <citation type="submission" date="2017-09" db="EMBL/GenBank/DDBJ databases">
        <authorList>
            <consortium name="International Durum Wheat Genome Sequencing Consortium (IDWGSC)"/>
            <person name="Milanesi L."/>
        </authorList>
    </citation>
    <scope>NUCLEOTIDE SEQUENCE [LARGE SCALE GENOMIC DNA]</scope>
    <source>
        <strain evidence="8">cv. Svevo</strain>
    </source>
</reference>
<feature type="transmembrane region" description="Helical" evidence="6">
    <location>
        <begin position="185"/>
        <end position="204"/>
    </location>
</feature>
<protein>
    <submittedName>
        <fullName evidence="7">Uncharacterized protein</fullName>
    </submittedName>
</protein>
<dbReference type="InterPro" id="IPR007770">
    <property type="entry name" value="DMP"/>
</dbReference>
<comment type="subcellular location">
    <subcellularLocation>
        <location evidence="1">Membrane</location>
        <topology evidence="1">Multi-pass membrane protein</topology>
    </subcellularLocation>
</comment>
<organism evidence="7 8">
    <name type="scientific">Triticum turgidum subsp. durum</name>
    <name type="common">Durum wheat</name>
    <name type="synonym">Triticum durum</name>
    <dbReference type="NCBI Taxonomy" id="4567"/>
    <lineage>
        <taxon>Eukaryota</taxon>
        <taxon>Viridiplantae</taxon>
        <taxon>Streptophyta</taxon>
        <taxon>Embryophyta</taxon>
        <taxon>Tracheophyta</taxon>
        <taxon>Spermatophyta</taxon>
        <taxon>Magnoliopsida</taxon>
        <taxon>Liliopsida</taxon>
        <taxon>Poales</taxon>
        <taxon>Poaceae</taxon>
        <taxon>BOP clade</taxon>
        <taxon>Pooideae</taxon>
        <taxon>Triticodae</taxon>
        <taxon>Triticeae</taxon>
        <taxon>Triticinae</taxon>
        <taxon>Triticum</taxon>
    </lineage>
</organism>
<gene>
    <name evidence="7" type="ORF">TRITD_6Av1G219010</name>
</gene>
<dbReference type="OMA" id="QKESHAQ"/>
<evidence type="ECO:0000256" key="4">
    <source>
        <dbReference type="ARBA" id="ARBA00022989"/>
    </source>
</evidence>
<evidence type="ECO:0000313" key="8">
    <source>
        <dbReference type="Proteomes" id="UP000324705"/>
    </source>
</evidence>
<evidence type="ECO:0000313" key="7">
    <source>
        <dbReference type="EMBL" id="VAI51403.1"/>
    </source>
</evidence>
<keyword evidence="5 6" id="KW-0472">Membrane</keyword>
<keyword evidence="4 6" id="KW-1133">Transmembrane helix</keyword>
<dbReference type="GO" id="GO:0016020">
    <property type="term" value="C:membrane"/>
    <property type="evidence" value="ECO:0007669"/>
    <property type="project" value="UniProtKB-SubCell"/>
</dbReference>
<dbReference type="PANTHER" id="PTHR31621">
    <property type="entry name" value="PROTEIN DMP3"/>
    <property type="match status" value="1"/>
</dbReference>
<proteinExistence type="inferred from homology"/>
<feature type="transmembrane region" description="Helical" evidence="6">
    <location>
        <begin position="80"/>
        <end position="98"/>
    </location>
</feature>
<evidence type="ECO:0000256" key="3">
    <source>
        <dbReference type="ARBA" id="ARBA00022692"/>
    </source>
</evidence>
<accession>A0A9R0YAS4</accession>
<evidence type="ECO:0000256" key="6">
    <source>
        <dbReference type="SAM" id="Phobius"/>
    </source>
</evidence>
<keyword evidence="8" id="KW-1185">Reference proteome</keyword>
<dbReference type="Proteomes" id="UP000324705">
    <property type="component" value="Chromosome 6A"/>
</dbReference>